<dbReference type="InterPro" id="IPR006059">
    <property type="entry name" value="SBP"/>
</dbReference>
<dbReference type="PANTHER" id="PTHR43649">
    <property type="entry name" value="ARABINOSE-BINDING PROTEIN-RELATED"/>
    <property type="match status" value="1"/>
</dbReference>
<keyword evidence="3" id="KW-0574">Periplasm</keyword>
<dbReference type="CDD" id="cd13585">
    <property type="entry name" value="PBP2_TMBP_like"/>
    <property type="match status" value="1"/>
</dbReference>
<evidence type="ECO:0000313" key="4">
    <source>
        <dbReference type="EMBL" id="MDQ0469866.1"/>
    </source>
</evidence>
<dbReference type="RefSeq" id="WP_307273020.1">
    <property type="nucleotide sequence ID" value="NZ_JAUSVX010000004.1"/>
</dbReference>
<reference evidence="4 5" key="1">
    <citation type="submission" date="2023-07" db="EMBL/GenBank/DDBJ databases">
        <title>Genomic Encyclopedia of Type Strains, Phase IV (KMG-IV): sequencing the most valuable type-strain genomes for metagenomic binning, comparative biology and taxonomic classification.</title>
        <authorList>
            <person name="Goeker M."/>
        </authorList>
    </citation>
    <scope>NUCLEOTIDE SEQUENCE [LARGE SCALE GENOMIC DNA]</scope>
    <source>
        <strain evidence="4 5">DSM 19619</strain>
    </source>
</reference>
<protein>
    <submittedName>
        <fullName evidence="4">ABC-type glycerol-3-phosphate transport system substrate-binding protein</fullName>
    </submittedName>
</protein>
<evidence type="ECO:0000256" key="2">
    <source>
        <dbReference type="ARBA" id="ARBA00008520"/>
    </source>
</evidence>
<dbReference type="EMBL" id="JAUSVX010000004">
    <property type="protein sequence ID" value="MDQ0469866.1"/>
    <property type="molecule type" value="Genomic_DNA"/>
</dbReference>
<evidence type="ECO:0000313" key="5">
    <source>
        <dbReference type="Proteomes" id="UP001242480"/>
    </source>
</evidence>
<name>A0ABU0J6H3_9HYPH</name>
<dbReference type="PANTHER" id="PTHR43649:SF12">
    <property type="entry name" value="DIACETYLCHITOBIOSE BINDING PROTEIN DASA"/>
    <property type="match status" value="1"/>
</dbReference>
<dbReference type="Gene3D" id="3.40.190.10">
    <property type="entry name" value="Periplasmic binding protein-like II"/>
    <property type="match status" value="2"/>
</dbReference>
<sequence>MRRRDFIALLGTTMAMPALMLGRSRAEELGKTDWKAHKGTTLNLFLSRHPWQEAIEPLLPAFEDLTGITVQASKLPEQQYLTKVVTDLSAKAFQQDVFMTQYYEAPRFQAEGWTADLKPLMDKAALTDPAWYDWNDFFPSARNIATIGRRYADRVALTSEAQILVYRKDVLSEASLPVPADFDGLIKTAQAISAKGPISGITLRGGPTNWWPLYGVVRSYGGDYLDDKLTPVVASAESKAGLEAFAKLAAAAPQGVTSYDWDEINTAMLSGQAAMFLDSSVIYGRLQDPKLSTVTGKVAAAPFPTGPGGRHGHSHYWSISIASASRNPEAAWLFVQWATSKATQLALARKGIFPPRTSVAQSPELEATFGKDFLSAVGTSLASAVISPANLKFNELMDPLRAATQEVILGNTDASAALDGVEEQWKRILA</sequence>
<keyword evidence="5" id="KW-1185">Reference proteome</keyword>
<dbReference type="Pfam" id="PF01547">
    <property type="entry name" value="SBP_bac_1"/>
    <property type="match status" value="1"/>
</dbReference>
<comment type="subcellular location">
    <subcellularLocation>
        <location evidence="1">Periplasm</location>
    </subcellularLocation>
</comment>
<proteinExistence type="inferred from homology"/>
<evidence type="ECO:0000256" key="1">
    <source>
        <dbReference type="ARBA" id="ARBA00004418"/>
    </source>
</evidence>
<dbReference type="Proteomes" id="UP001242480">
    <property type="component" value="Unassembled WGS sequence"/>
</dbReference>
<gene>
    <name evidence="4" type="ORF">QO011_002882</name>
</gene>
<accession>A0ABU0J6H3</accession>
<comment type="caution">
    <text evidence="4">The sequence shown here is derived from an EMBL/GenBank/DDBJ whole genome shotgun (WGS) entry which is preliminary data.</text>
</comment>
<evidence type="ECO:0000256" key="3">
    <source>
        <dbReference type="ARBA" id="ARBA00022764"/>
    </source>
</evidence>
<comment type="similarity">
    <text evidence="2">Belongs to the bacterial solute-binding protein 1 family.</text>
</comment>
<organism evidence="4 5">
    <name type="scientific">Labrys wisconsinensis</name>
    <dbReference type="NCBI Taxonomy" id="425677"/>
    <lineage>
        <taxon>Bacteria</taxon>
        <taxon>Pseudomonadati</taxon>
        <taxon>Pseudomonadota</taxon>
        <taxon>Alphaproteobacteria</taxon>
        <taxon>Hyphomicrobiales</taxon>
        <taxon>Xanthobacteraceae</taxon>
        <taxon>Labrys</taxon>
    </lineage>
</organism>
<dbReference type="InterPro" id="IPR050490">
    <property type="entry name" value="Bact_solute-bd_prot1"/>
</dbReference>
<dbReference type="SUPFAM" id="SSF53850">
    <property type="entry name" value="Periplasmic binding protein-like II"/>
    <property type="match status" value="1"/>
</dbReference>